<dbReference type="Proteomes" id="UP001338125">
    <property type="component" value="Unassembled WGS sequence"/>
</dbReference>
<dbReference type="EMBL" id="JAVFKD010000004">
    <property type="protein sequence ID" value="KAK5994758.1"/>
    <property type="molecule type" value="Genomic_DNA"/>
</dbReference>
<accession>A0ABR0SRL1</accession>
<dbReference type="SUPFAM" id="SSF53790">
    <property type="entry name" value="Tetrapyrrole methylase"/>
    <property type="match status" value="1"/>
</dbReference>
<name>A0ABR0SRL1_9HYPO</name>
<keyword evidence="3" id="KW-1185">Reference proteome</keyword>
<dbReference type="Gene3D" id="3.40.1010.10">
    <property type="entry name" value="Cobalt-precorrin-4 Transmethylase, Domain 1"/>
    <property type="match status" value="1"/>
</dbReference>
<proteinExistence type="predicted"/>
<sequence>MQVIQFYGWAFFGLRLSIQDVATMAQGSLTIVGSGIRSIAQFTLEAISYIEAADKVFYAVSDPSTEGFIVDKNKNAVDLFKYYDNNKIRANTYIQMAEVMLQAVRAGHNVVGVFYGHAGNFVTPSRRALTIARNEGHSARMLPAISAEDCLFADLLIDPSYPGSQTVEATDLVIRGRPLVTTSHVIIYQPGIVGQFSFSFGGIKNDKFQTLALRLQTEYGPNHPIVNYKAAISPLGQPTIQRYTIADLFKDETKRTIDATSTFYIPPKSLLSEPKSLYGKRENKIIAALGSYTIPVEYRPYDASPAMQATVERLSVNLEAQKAYMESPEKIIRSIEGLLEHEVKVLVSGSIHDIYSAMRKGYEYDPLVLDPPSQMITIVAPSQM</sequence>
<organism evidence="2 3">
    <name type="scientific">Cladobotryum mycophilum</name>
    <dbReference type="NCBI Taxonomy" id="491253"/>
    <lineage>
        <taxon>Eukaryota</taxon>
        <taxon>Fungi</taxon>
        <taxon>Dikarya</taxon>
        <taxon>Ascomycota</taxon>
        <taxon>Pezizomycotina</taxon>
        <taxon>Sordariomycetes</taxon>
        <taxon>Hypocreomycetidae</taxon>
        <taxon>Hypocreales</taxon>
        <taxon>Hypocreaceae</taxon>
        <taxon>Cladobotryum</taxon>
    </lineage>
</organism>
<protein>
    <recommendedName>
        <fullName evidence="1">Tetrapyrrole methylase domain-containing protein</fullName>
    </recommendedName>
</protein>
<dbReference type="Pfam" id="PF00590">
    <property type="entry name" value="TP_methylase"/>
    <property type="match status" value="1"/>
</dbReference>
<reference evidence="2 3" key="1">
    <citation type="submission" date="2024-01" db="EMBL/GenBank/DDBJ databases">
        <title>Complete genome of Cladobotryum mycophilum ATHUM6906.</title>
        <authorList>
            <person name="Christinaki A.C."/>
            <person name="Myridakis A.I."/>
            <person name="Kouvelis V.N."/>
        </authorList>
    </citation>
    <scope>NUCLEOTIDE SEQUENCE [LARGE SCALE GENOMIC DNA]</scope>
    <source>
        <strain evidence="2 3">ATHUM6906</strain>
    </source>
</reference>
<evidence type="ECO:0000313" key="2">
    <source>
        <dbReference type="EMBL" id="KAK5994758.1"/>
    </source>
</evidence>
<dbReference type="InterPro" id="IPR035996">
    <property type="entry name" value="4pyrrol_Methylase_sf"/>
</dbReference>
<feature type="domain" description="Tetrapyrrole methylase" evidence="1">
    <location>
        <begin position="29"/>
        <end position="167"/>
    </location>
</feature>
<evidence type="ECO:0000313" key="3">
    <source>
        <dbReference type="Proteomes" id="UP001338125"/>
    </source>
</evidence>
<comment type="caution">
    <text evidence="2">The sequence shown here is derived from an EMBL/GenBank/DDBJ whole genome shotgun (WGS) entry which is preliminary data.</text>
</comment>
<dbReference type="InterPro" id="IPR014777">
    <property type="entry name" value="4pyrrole_Mease_sub1"/>
</dbReference>
<dbReference type="CDD" id="cd19916">
    <property type="entry name" value="OphMA_like"/>
    <property type="match status" value="1"/>
</dbReference>
<gene>
    <name evidence="2" type="ORF">PT974_03141</name>
</gene>
<dbReference type="InterPro" id="IPR000878">
    <property type="entry name" value="4pyrrol_Mease"/>
</dbReference>
<evidence type="ECO:0000259" key="1">
    <source>
        <dbReference type="Pfam" id="PF00590"/>
    </source>
</evidence>